<name>A0A917A5P1_9STRE</name>
<proteinExistence type="inferred from homology"/>
<evidence type="ECO:0000259" key="2">
    <source>
        <dbReference type="Pfam" id="PF00156"/>
    </source>
</evidence>
<protein>
    <submittedName>
        <fullName evidence="3">Competence protein</fullName>
    </submittedName>
</protein>
<evidence type="ECO:0000256" key="1">
    <source>
        <dbReference type="ARBA" id="ARBA00008007"/>
    </source>
</evidence>
<dbReference type="PANTHER" id="PTHR47505">
    <property type="entry name" value="DNA UTILIZATION PROTEIN YHGH"/>
    <property type="match status" value="1"/>
</dbReference>
<dbReference type="Proteomes" id="UP000660801">
    <property type="component" value="Unassembled WGS sequence"/>
</dbReference>
<comment type="caution">
    <text evidence="3">The sequence shown here is derived from an EMBL/GenBank/DDBJ whole genome shotgun (WGS) entry which is preliminary data.</text>
</comment>
<organism evidence="3 4">
    <name type="scientific">Streptococcus himalayensis</name>
    <dbReference type="NCBI Taxonomy" id="1888195"/>
    <lineage>
        <taxon>Bacteria</taxon>
        <taxon>Bacillati</taxon>
        <taxon>Bacillota</taxon>
        <taxon>Bacilli</taxon>
        <taxon>Lactobacillales</taxon>
        <taxon>Streptococcaceae</taxon>
        <taxon>Streptococcus</taxon>
    </lineage>
</organism>
<gene>
    <name evidence="3" type="primary">comFC</name>
    <name evidence="3" type="ORF">GCM10011510_07670</name>
</gene>
<reference evidence="3" key="1">
    <citation type="journal article" date="2014" name="Int. J. Syst. Evol. Microbiol.">
        <title>Complete genome sequence of Corynebacterium casei LMG S-19264T (=DSM 44701T), isolated from a smear-ripened cheese.</title>
        <authorList>
            <consortium name="US DOE Joint Genome Institute (JGI-PGF)"/>
            <person name="Walter F."/>
            <person name="Albersmeier A."/>
            <person name="Kalinowski J."/>
            <person name="Ruckert C."/>
        </authorList>
    </citation>
    <scope>NUCLEOTIDE SEQUENCE</scope>
    <source>
        <strain evidence="3">CGMCC 1.15533</strain>
    </source>
</reference>
<sequence length="222" mass="26155">MNHCLLCHHPLKQHYRFLDLLLLKKQAVFTCDTCMSEFKEIGEQHCERCWKEGEDVLCSDCQEWEKKGEMIEHQACFRYNQAMKEYFSTYKFQGDYALHRVFARTFSRALKPYQKEFTLVPIPVSSHRFQKRGFNQVTAFLEGAKLSYSDLLEKEDSLAQSSKTREERLQTQQVFSIRDLKNLPEKILLIDDIYTTGATLHLAKKLLLENGVKRVRTFSLAR</sequence>
<accession>A0A917A5P1</accession>
<dbReference type="PANTHER" id="PTHR47505:SF1">
    <property type="entry name" value="DNA UTILIZATION PROTEIN YHGH"/>
    <property type="match status" value="1"/>
</dbReference>
<dbReference type="Pfam" id="PF00156">
    <property type="entry name" value="Pribosyltran"/>
    <property type="match status" value="1"/>
</dbReference>
<feature type="domain" description="Phosphoribosyltransferase" evidence="2">
    <location>
        <begin position="118"/>
        <end position="220"/>
    </location>
</feature>
<comment type="similarity">
    <text evidence="1">Belongs to the ComF/GntX family.</text>
</comment>
<dbReference type="RefSeq" id="WP_068991168.1">
    <property type="nucleotide sequence ID" value="NZ_BMJN01000009.1"/>
</dbReference>
<evidence type="ECO:0000313" key="4">
    <source>
        <dbReference type="Proteomes" id="UP000660801"/>
    </source>
</evidence>
<evidence type="ECO:0000313" key="3">
    <source>
        <dbReference type="EMBL" id="GGE28872.1"/>
    </source>
</evidence>
<dbReference type="Gene3D" id="3.40.50.2020">
    <property type="match status" value="1"/>
</dbReference>
<dbReference type="InterPro" id="IPR000836">
    <property type="entry name" value="PRTase_dom"/>
</dbReference>
<dbReference type="CDD" id="cd06223">
    <property type="entry name" value="PRTases_typeI"/>
    <property type="match status" value="1"/>
</dbReference>
<dbReference type="InterPro" id="IPR051910">
    <property type="entry name" value="ComF/GntX_DNA_util-trans"/>
</dbReference>
<reference evidence="3" key="2">
    <citation type="submission" date="2020-09" db="EMBL/GenBank/DDBJ databases">
        <authorList>
            <person name="Sun Q."/>
            <person name="Zhou Y."/>
        </authorList>
    </citation>
    <scope>NUCLEOTIDE SEQUENCE</scope>
    <source>
        <strain evidence="3">CGMCC 1.15533</strain>
    </source>
</reference>
<keyword evidence="4" id="KW-1185">Reference proteome</keyword>
<dbReference type="EMBL" id="BMJN01000009">
    <property type="protein sequence ID" value="GGE28872.1"/>
    <property type="molecule type" value="Genomic_DNA"/>
</dbReference>
<dbReference type="OrthoDB" id="9779910at2"/>
<dbReference type="SUPFAM" id="SSF53271">
    <property type="entry name" value="PRTase-like"/>
    <property type="match status" value="1"/>
</dbReference>
<dbReference type="InterPro" id="IPR029057">
    <property type="entry name" value="PRTase-like"/>
</dbReference>
<dbReference type="AlphaFoldDB" id="A0A917A5P1"/>